<keyword evidence="1" id="KW-0812">Transmembrane</keyword>
<evidence type="ECO:0000259" key="2">
    <source>
        <dbReference type="Pfam" id="PF00149"/>
    </source>
</evidence>
<dbReference type="Gene3D" id="3.60.21.10">
    <property type="match status" value="1"/>
</dbReference>
<dbReference type="GO" id="GO:0016787">
    <property type="term" value="F:hydrolase activity"/>
    <property type="evidence" value="ECO:0007669"/>
    <property type="project" value="InterPro"/>
</dbReference>
<name>A0A099I664_CLOIN</name>
<comment type="caution">
    <text evidence="3">The sequence shown here is derived from an EMBL/GenBank/DDBJ whole genome shotgun (WGS) entry which is preliminary data.</text>
</comment>
<dbReference type="RefSeq" id="WP_044905415.1">
    <property type="nucleotide sequence ID" value="NZ_JQIF01000044.1"/>
</dbReference>
<feature type="transmembrane region" description="Helical" evidence="1">
    <location>
        <begin position="37"/>
        <end position="58"/>
    </location>
</feature>
<dbReference type="InterPro" id="IPR029052">
    <property type="entry name" value="Metallo-depent_PP-like"/>
</dbReference>
<feature type="domain" description="Calcineurin-like phosphoesterase" evidence="2">
    <location>
        <begin position="146"/>
        <end position="300"/>
    </location>
</feature>
<accession>A0A099I664</accession>
<dbReference type="InterPro" id="IPR004843">
    <property type="entry name" value="Calcineurin-like_PHP"/>
</dbReference>
<keyword evidence="1" id="KW-0472">Membrane</keyword>
<organism evidence="3 4">
    <name type="scientific">Clostridium innocuum</name>
    <dbReference type="NCBI Taxonomy" id="1522"/>
    <lineage>
        <taxon>Bacteria</taxon>
        <taxon>Bacillati</taxon>
        <taxon>Bacillota</taxon>
        <taxon>Clostridia</taxon>
        <taxon>Eubacteriales</taxon>
        <taxon>Clostridiaceae</taxon>
        <taxon>Clostridium</taxon>
    </lineage>
</organism>
<feature type="transmembrane region" description="Helical" evidence="1">
    <location>
        <begin position="6"/>
        <end position="25"/>
    </location>
</feature>
<dbReference type="Proteomes" id="UP000030008">
    <property type="component" value="Unassembled WGS sequence"/>
</dbReference>
<dbReference type="Pfam" id="PF00149">
    <property type="entry name" value="Metallophos"/>
    <property type="match status" value="1"/>
</dbReference>
<protein>
    <recommendedName>
        <fullName evidence="2">Calcineurin-like phosphoesterase domain-containing protein</fullName>
    </recommendedName>
</protein>
<keyword evidence="1" id="KW-1133">Transmembrane helix</keyword>
<sequence length="356" mass="40780">MKMQLFLLLCLLLLILMQLFFWHMIKKLYKKKQIRYALLILSLLGSVFLIYRFTPFFAMYKDAMPMRGALVLVLNSVYVAQMTGFCLLALLHKLYCRRYSKEFHSRLYVLASVVMLLFSVYGIGCAAHVKVRQEIVELKGVKQEQKLLYITDLHAGTTLSSPYNTIKRLAGKCDIVLLGGDLFDESTSQKDMEALCTMLSDLHKDVYYAGGNHELLQKRRREYEAMLRSAGVHILQDESAVVNGVRIIGRRDRGEERRSWSSLTKEYQGNEPVILLEHRPESVEETLDAPLLQLSGHTHNGQIFPNTVLTRIPYPRAYGSYDVGYRMLVSSGAGTWGFPMRVASHNEILFVTIRPK</sequence>
<dbReference type="InterPro" id="IPR051158">
    <property type="entry name" value="Metallophosphoesterase_sf"/>
</dbReference>
<evidence type="ECO:0000313" key="3">
    <source>
        <dbReference type="EMBL" id="KGJ53215.1"/>
    </source>
</evidence>
<feature type="transmembrane region" description="Helical" evidence="1">
    <location>
        <begin position="70"/>
        <end position="95"/>
    </location>
</feature>
<gene>
    <name evidence="3" type="ORF">CIAN88_10810</name>
</gene>
<dbReference type="SUPFAM" id="SSF56300">
    <property type="entry name" value="Metallo-dependent phosphatases"/>
    <property type="match status" value="1"/>
</dbReference>
<dbReference type="PANTHER" id="PTHR31302">
    <property type="entry name" value="TRANSMEMBRANE PROTEIN WITH METALLOPHOSPHOESTERASE DOMAIN-RELATED"/>
    <property type="match status" value="1"/>
</dbReference>
<evidence type="ECO:0000313" key="4">
    <source>
        <dbReference type="Proteomes" id="UP000030008"/>
    </source>
</evidence>
<proteinExistence type="predicted"/>
<dbReference type="AlphaFoldDB" id="A0A099I664"/>
<evidence type="ECO:0000256" key="1">
    <source>
        <dbReference type="SAM" id="Phobius"/>
    </source>
</evidence>
<dbReference type="PANTHER" id="PTHR31302:SF0">
    <property type="entry name" value="TRANSMEMBRANE PROTEIN WITH METALLOPHOSPHOESTERASE DOMAIN"/>
    <property type="match status" value="1"/>
</dbReference>
<dbReference type="EMBL" id="JQIF01000044">
    <property type="protein sequence ID" value="KGJ53215.1"/>
    <property type="molecule type" value="Genomic_DNA"/>
</dbReference>
<feature type="transmembrane region" description="Helical" evidence="1">
    <location>
        <begin position="107"/>
        <end position="129"/>
    </location>
</feature>
<reference evidence="3 4" key="1">
    <citation type="submission" date="2014-08" db="EMBL/GenBank/DDBJ databases">
        <title>Clostridium innocuum, an unnegligible vancomycin-resistant pathogen causing extra-intestinal infections.</title>
        <authorList>
            <person name="Feng Y."/>
            <person name="Chiu C.-H."/>
        </authorList>
    </citation>
    <scope>NUCLEOTIDE SEQUENCE [LARGE SCALE GENOMIC DNA]</scope>
    <source>
        <strain evidence="3 4">AN88</strain>
    </source>
</reference>